<dbReference type="SMART" id="SM00318">
    <property type="entry name" value="SNc"/>
    <property type="match status" value="1"/>
</dbReference>
<evidence type="ECO:0000313" key="6">
    <source>
        <dbReference type="EMBL" id="QBO58299.1"/>
    </source>
</evidence>
<keyword evidence="2" id="KW-0255">Endonuclease</keyword>
<keyword evidence="1" id="KW-0540">Nuclease</keyword>
<dbReference type="Pfam" id="PF00565">
    <property type="entry name" value="SNase"/>
    <property type="match status" value="1"/>
</dbReference>
<organism evidence="6 7">
    <name type="scientific">Chryseobacterium salivictor</name>
    <dbReference type="NCBI Taxonomy" id="2547600"/>
    <lineage>
        <taxon>Bacteria</taxon>
        <taxon>Pseudomonadati</taxon>
        <taxon>Bacteroidota</taxon>
        <taxon>Flavobacteriia</taxon>
        <taxon>Flavobacteriales</taxon>
        <taxon>Weeksellaceae</taxon>
        <taxon>Chryseobacterium group</taxon>
        <taxon>Chryseobacterium</taxon>
    </lineage>
</organism>
<evidence type="ECO:0000313" key="7">
    <source>
        <dbReference type="Proteomes" id="UP000294419"/>
    </source>
</evidence>
<feature type="domain" description="TNase-like" evidence="5">
    <location>
        <begin position="118"/>
        <end position="243"/>
    </location>
</feature>
<dbReference type="RefSeq" id="WP_246012475.1">
    <property type="nucleotide sequence ID" value="NZ_CP037954.1"/>
</dbReference>
<dbReference type="AlphaFoldDB" id="A0A4P6ZFL7"/>
<keyword evidence="3 6" id="KW-0378">Hydrolase</keyword>
<accession>A0A4P6ZFL7</accession>
<name>A0A4P6ZFL7_9FLAO</name>
<reference evidence="6 7" key="1">
    <citation type="submission" date="2019-03" db="EMBL/GenBank/DDBJ databases">
        <authorList>
            <person name="Kim H."/>
            <person name="Yu S.-M."/>
        </authorList>
    </citation>
    <scope>NUCLEOTIDE SEQUENCE [LARGE SCALE GENOMIC DNA]</scope>
    <source>
        <strain evidence="6 7">NBC122</strain>
    </source>
</reference>
<sequence>MRSIKIFASQTTGRAVRCIFLISSEDEPRKDAAPIAARLKGCFYLQRNTQSLKICAFAAFPENNKFLPNFAKPSGNSYLPQKYYLFPMQKSIFLLLFIFFGTLTIPASFQYSPQTDQLILKVKVIGVKDGDTVEVLYYQLPMVIRLEHIDAPEKKQAFGTVSKQKLSELCFGKNVTLISKGKKGNYDGRGRMIAEIYVNDKICANKEMVKSGLAWHYKKYSKSGEYAQLENMARRNRVGLWADKSVTAP</sequence>
<dbReference type="InterPro" id="IPR002071">
    <property type="entry name" value="Thermonucl_AS"/>
</dbReference>
<proteinExistence type="predicted"/>
<dbReference type="EMBL" id="CP037954">
    <property type="protein sequence ID" value="QBO58299.1"/>
    <property type="molecule type" value="Genomic_DNA"/>
</dbReference>
<dbReference type="Gene3D" id="2.40.50.90">
    <property type="match status" value="1"/>
</dbReference>
<dbReference type="EC" id="3.1.31.1" evidence="6"/>
<keyword evidence="4" id="KW-0812">Transmembrane</keyword>
<dbReference type="PANTHER" id="PTHR12302">
    <property type="entry name" value="EBNA2 BINDING PROTEIN P100"/>
    <property type="match status" value="1"/>
</dbReference>
<dbReference type="PROSITE" id="PS50830">
    <property type="entry name" value="TNASE_3"/>
    <property type="match status" value="1"/>
</dbReference>
<keyword evidence="4" id="KW-1133">Transmembrane helix</keyword>
<evidence type="ECO:0000259" key="5">
    <source>
        <dbReference type="PROSITE" id="PS50830"/>
    </source>
</evidence>
<dbReference type="KEGG" id="csal:NBC122_01483"/>
<gene>
    <name evidence="6" type="primary">nuc</name>
    <name evidence="6" type="ORF">NBC122_01483</name>
</gene>
<feature type="transmembrane region" description="Helical" evidence="4">
    <location>
        <begin position="92"/>
        <end position="111"/>
    </location>
</feature>
<dbReference type="InterPro" id="IPR016071">
    <property type="entry name" value="Staphylococal_nuclease_OB-fold"/>
</dbReference>
<evidence type="ECO:0000256" key="3">
    <source>
        <dbReference type="ARBA" id="ARBA00022801"/>
    </source>
</evidence>
<evidence type="ECO:0000256" key="4">
    <source>
        <dbReference type="SAM" id="Phobius"/>
    </source>
</evidence>
<evidence type="ECO:0000256" key="1">
    <source>
        <dbReference type="ARBA" id="ARBA00022722"/>
    </source>
</evidence>
<dbReference type="Proteomes" id="UP000294419">
    <property type="component" value="Chromosome"/>
</dbReference>
<protein>
    <submittedName>
        <fullName evidence="6">Thermonuclease</fullName>
        <ecNumber evidence="6">3.1.31.1</ecNumber>
    </submittedName>
</protein>
<keyword evidence="4" id="KW-0472">Membrane</keyword>
<dbReference type="GO" id="GO:1990599">
    <property type="term" value="F:3' overhang single-stranded DNA endodeoxyribonuclease activity"/>
    <property type="evidence" value="ECO:0007669"/>
    <property type="project" value="UniProtKB-EC"/>
</dbReference>
<keyword evidence="7" id="KW-1185">Reference proteome</keyword>
<dbReference type="PANTHER" id="PTHR12302:SF3">
    <property type="entry name" value="SERINE_THREONINE-PROTEIN KINASE 31"/>
    <property type="match status" value="1"/>
</dbReference>
<dbReference type="SUPFAM" id="SSF50199">
    <property type="entry name" value="Staphylococcal nuclease"/>
    <property type="match status" value="1"/>
</dbReference>
<dbReference type="PROSITE" id="PS01123">
    <property type="entry name" value="TNASE_1"/>
    <property type="match status" value="1"/>
</dbReference>
<dbReference type="GO" id="GO:0003676">
    <property type="term" value="F:nucleic acid binding"/>
    <property type="evidence" value="ECO:0007669"/>
    <property type="project" value="InterPro"/>
</dbReference>
<evidence type="ECO:0000256" key="2">
    <source>
        <dbReference type="ARBA" id="ARBA00022759"/>
    </source>
</evidence>
<dbReference type="InterPro" id="IPR035437">
    <property type="entry name" value="SNase_OB-fold_sf"/>
</dbReference>